<evidence type="ECO:0000313" key="1">
    <source>
        <dbReference type="EMBL" id="QHS78065.1"/>
    </source>
</evidence>
<sequence>MLASQLCFNLLIKKIKCEIYYLSWNKINKNHFCIKYNRDNNRGRN</sequence>
<dbReference type="AlphaFoldDB" id="A0A6C0AFB9"/>
<dbReference type="EMBL" id="MN740594">
    <property type="protein sequence ID" value="QHS78065.1"/>
    <property type="molecule type" value="Genomic_DNA"/>
</dbReference>
<proteinExistence type="predicted"/>
<reference evidence="1" key="1">
    <citation type="journal article" date="2020" name="Nature">
        <title>Giant virus diversity and host interactions through global metagenomics.</title>
        <authorList>
            <person name="Schulz F."/>
            <person name="Roux S."/>
            <person name="Paez-Espino D."/>
            <person name="Jungbluth S."/>
            <person name="Walsh D.A."/>
            <person name="Denef V.J."/>
            <person name="McMahon K.D."/>
            <person name="Konstantinidis K.T."/>
            <person name="Eloe-Fadrosh E.A."/>
            <person name="Kyrpides N.C."/>
            <person name="Woyke T."/>
        </authorList>
    </citation>
    <scope>NUCLEOTIDE SEQUENCE</scope>
    <source>
        <strain evidence="1">GVMAG-S-1021933-23</strain>
    </source>
</reference>
<accession>A0A6C0AFB9</accession>
<organism evidence="1">
    <name type="scientific">viral metagenome</name>
    <dbReference type="NCBI Taxonomy" id="1070528"/>
    <lineage>
        <taxon>unclassified sequences</taxon>
        <taxon>metagenomes</taxon>
        <taxon>organismal metagenomes</taxon>
    </lineage>
</organism>
<name>A0A6C0AFB9_9ZZZZ</name>
<protein>
    <submittedName>
        <fullName evidence="1">Uncharacterized protein</fullName>
    </submittedName>
</protein>